<dbReference type="AlphaFoldDB" id="A0AB33IIS3"/>
<keyword evidence="2" id="KW-1185">Reference proteome</keyword>
<keyword evidence="1" id="KW-0614">Plasmid</keyword>
<dbReference type="EMBL" id="AP023412">
    <property type="protein sequence ID" value="BCK77766.1"/>
    <property type="molecule type" value="Genomic_DNA"/>
</dbReference>
<reference evidence="1 2" key="1">
    <citation type="journal article" date="2011" name="Microbiology">
        <title>Transcriptome response to different carbon sources in Acetobacter aceti.</title>
        <authorList>
            <person name="Sakurai K."/>
            <person name="Arai H."/>
            <person name="Ishii M."/>
            <person name="Igarashi Y."/>
        </authorList>
    </citation>
    <scope>NUCLEOTIDE SEQUENCE [LARGE SCALE GENOMIC DNA]</scope>
    <source>
        <strain evidence="1 2">NBRC 14818</strain>
    </source>
</reference>
<protein>
    <submittedName>
        <fullName evidence="1">Uncharacterized protein</fullName>
    </submittedName>
</protein>
<geneLocation type="plasmid" evidence="1 2">
    <name>pAACEN2</name>
</geneLocation>
<evidence type="ECO:0000313" key="1">
    <source>
        <dbReference type="EMBL" id="BCK77766.1"/>
    </source>
</evidence>
<evidence type="ECO:0000313" key="2">
    <source>
        <dbReference type="Proteomes" id="UP000516424"/>
    </source>
</evidence>
<accession>A0AB33IIS3</accession>
<dbReference type="Proteomes" id="UP000516424">
    <property type="component" value="Plasmid pAACEN2"/>
</dbReference>
<dbReference type="InterPro" id="IPR012106">
    <property type="entry name" value="Phage_Mu_Gp1"/>
</dbReference>
<dbReference type="Pfam" id="PF10123">
    <property type="entry name" value="Mu-like_Pro"/>
    <property type="match status" value="1"/>
</dbReference>
<dbReference type="RefSeq" id="WP_010666068.1">
    <property type="nucleotide sequence ID" value="NZ_AP023412.1"/>
</dbReference>
<organism evidence="1 2">
    <name type="scientific">Acetobacter aceti NBRC 14818</name>
    <dbReference type="NCBI Taxonomy" id="887700"/>
    <lineage>
        <taxon>Bacteria</taxon>
        <taxon>Pseudomonadati</taxon>
        <taxon>Pseudomonadota</taxon>
        <taxon>Alphaproteobacteria</taxon>
        <taxon>Acetobacterales</taxon>
        <taxon>Acetobacteraceae</taxon>
        <taxon>Acetobacter</taxon>
        <taxon>Acetobacter subgen. Acetobacter</taxon>
    </lineage>
</organism>
<sequence length="211" mass="22448">MSSEAIVTGVMSALPEIVAHTEGGKAPEWIQIVPAGTFKGVDGRGPYHLHNASQVIASSLPNGGRPLPLDYNHATVMAAKSGGEAPAAGWIVELQSREDGIWGRVEWTPAGEKAVEGREYRFLSPAFATDAKGNVTRIVNTSLTNLPNIRELASLHTAGAQDETETLLAGIREDMAAIRLMTVRPAASDQATQDSEQEALRKTIRAQLGLS</sequence>
<gene>
    <name evidence="1" type="ORF">EMQ_P210</name>
</gene>
<name>A0AB33IIS3_ACEAC</name>
<proteinExistence type="predicted"/>